<evidence type="ECO:0000313" key="2">
    <source>
        <dbReference type="Ensembl" id="ENSANIP00000007379.1"/>
    </source>
</evidence>
<feature type="compositionally biased region" description="Low complexity" evidence="1">
    <location>
        <begin position="18"/>
        <end position="29"/>
    </location>
</feature>
<keyword evidence="3" id="KW-1185">Reference proteome</keyword>
<dbReference type="AlphaFoldDB" id="A0A8B9MG68"/>
<protein>
    <submittedName>
        <fullName evidence="2">Ubiquitin protein ligase E3D</fullName>
    </submittedName>
</protein>
<organism evidence="2 3">
    <name type="scientific">Accipiter nisus</name>
    <name type="common">Eurasian sparrowhawk</name>
    <dbReference type="NCBI Taxonomy" id="211598"/>
    <lineage>
        <taxon>Eukaryota</taxon>
        <taxon>Metazoa</taxon>
        <taxon>Chordata</taxon>
        <taxon>Craniata</taxon>
        <taxon>Vertebrata</taxon>
        <taxon>Euteleostomi</taxon>
        <taxon>Archelosauria</taxon>
        <taxon>Archosauria</taxon>
        <taxon>Dinosauria</taxon>
        <taxon>Saurischia</taxon>
        <taxon>Theropoda</taxon>
        <taxon>Coelurosauria</taxon>
        <taxon>Aves</taxon>
        <taxon>Neognathae</taxon>
        <taxon>Neoaves</taxon>
        <taxon>Telluraves</taxon>
        <taxon>Accipitrimorphae</taxon>
        <taxon>Accipitriformes</taxon>
        <taxon>Accipitridae</taxon>
        <taxon>Accipitrinae</taxon>
        <taxon>Accipiter</taxon>
    </lineage>
</organism>
<sequence length="117" mass="12600">DPAPGTQTRRRAERRGGRQPPRGRLPAAATGGSPLDVWVAADRVETRGGGGCRAAALPAGVSLAPSSCRGLRRLPGDGLHLRMLILHLVFTLRESLKPQKNYVFYCQSCGDIIVKDR</sequence>
<dbReference type="Ensembl" id="ENSANIT00000007630.1">
    <property type="protein sequence ID" value="ENSANIP00000007379.1"/>
    <property type="gene ID" value="ENSANIG00000005020.1"/>
</dbReference>
<evidence type="ECO:0000313" key="3">
    <source>
        <dbReference type="Proteomes" id="UP000694541"/>
    </source>
</evidence>
<name>A0A8B9MG68_9AVES</name>
<feature type="region of interest" description="Disordered" evidence="1">
    <location>
        <begin position="1"/>
        <end position="31"/>
    </location>
</feature>
<accession>A0A8B9MG68</accession>
<proteinExistence type="predicted"/>
<dbReference type="Proteomes" id="UP000694541">
    <property type="component" value="Unplaced"/>
</dbReference>
<reference evidence="2" key="1">
    <citation type="submission" date="2025-08" db="UniProtKB">
        <authorList>
            <consortium name="Ensembl"/>
        </authorList>
    </citation>
    <scope>IDENTIFICATION</scope>
</reference>
<evidence type="ECO:0000256" key="1">
    <source>
        <dbReference type="SAM" id="MobiDB-lite"/>
    </source>
</evidence>
<reference evidence="2" key="2">
    <citation type="submission" date="2025-09" db="UniProtKB">
        <authorList>
            <consortium name="Ensembl"/>
        </authorList>
    </citation>
    <scope>IDENTIFICATION</scope>
</reference>